<evidence type="ECO:0000313" key="3">
    <source>
        <dbReference type="EMBL" id="MFC3137548.1"/>
    </source>
</evidence>
<reference evidence="4" key="1">
    <citation type="journal article" date="2019" name="Int. J. Syst. Evol. Microbiol.">
        <title>The Global Catalogue of Microorganisms (GCM) 10K type strain sequencing project: providing services to taxonomists for standard genome sequencing and annotation.</title>
        <authorList>
            <consortium name="The Broad Institute Genomics Platform"/>
            <consortium name="The Broad Institute Genome Sequencing Center for Infectious Disease"/>
            <person name="Wu L."/>
            <person name="Ma J."/>
        </authorList>
    </citation>
    <scope>NUCLEOTIDE SEQUENCE [LARGE SCALE GENOMIC DNA]</scope>
    <source>
        <strain evidence="4">KCTC 52277</strain>
    </source>
</reference>
<feature type="domain" description="EAL" evidence="2">
    <location>
        <begin position="263"/>
        <end position="507"/>
    </location>
</feature>
<evidence type="ECO:0000313" key="4">
    <source>
        <dbReference type="Proteomes" id="UP001595621"/>
    </source>
</evidence>
<proteinExistence type="predicted"/>
<dbReference type="InterPro" id="IPR035919">
    <property type="entry name" value="EAL_sf"/>
</dbReference>
<gene>
    <name evidence="3" type="ORF">ACFOE0_05010</name>
</gene>
<dbReference type="RefSeq" id="WP_248935190.1">
    <property type="nucleotide sequence ID" value="NZ_JAKILF010000002.1"/>
</dbReference>
<dbReference type="InterPro" id="IPR001633">
    <property type="entry name" value="EAL_dom"/>
</dbReference>
<feature type="transmembrane region" description="Helical" evidence="1">
    <location>
        <begin position="237"/>
        <end position="256"/>
    </location>
</feature>
<dbReference type="PANTHER" id="PTHR33121:SF56">
    <property type="entry name" value="SIGNALLING PROTEIN WITH EAL AND C2 DOMAINS"/>
    <property type="match status" value="1"/>
</dbReference>
<keyword evidence="1" id="KW-1133">Transmembrane helix</keyword>
<dbReference type="PANTHER" id="PTHR33121">
    <property type="entry name" value="CYCLIC DI-GMP PHOSPHODIESTERASE PDEF"/>
    <property type="match status" value="1"/>
</dbReference>
<evidence type="ECO:0000259" key="2">
    <source>
        <dbReference type="PROSITE" id="PS50883"/>
    </source>
</evidence>
<name>A0ABV7GA23_9GAMM</name>
<dbReference type="SMART" id="SM00052">
    <property type="entry name" value="EAL"/>
    <property type="match status" value="1"/>
</dbReference>
<dbReference type="InterPro" id="IPR050706">
    <property type="entry name" value="Cyclic-di-GMP_PDE-like"/>
</dbReference>
<dbReference type="EMBL" id="JBHRTD010000006">
    <property type="protein sequence ID" value="MFC3137548.1"/>
    <property type="molecule type" value="Genomic_DNA"/>
</dbReference>
<sequence>MISAFAPKLHSLDRHALLIGVMLFVLPILAALSTHKMLTAHLVDYRMQQTMDSITGLINQQTHNGESKDAHNQLVNAFNFDCGAKDQALLSSPGISPSEVRVVQLELAGAQRCSNLGTPVDFHLDSVKKVEGVPIYLGTSRSPLLESRALVYILQLGPHRLLAMVNNRVYSDMLNNNCKNCYQLVFNYPELKPILLGPTVLRQDRYKYTRARDADAFGLELTLNAGDQLHKEVSEQVWLVLLLSSLGIGFAANWLVAHWRNRRISPGYLIRRGLENGEFIPYYQPVINTQTGELIGQEVLIRWQRPDGQLIPPSQFIPYAEEHGLIIPMTHLLLEKICQDLPSLQGWVSINVVAEHLEKGLLSQYLKSKETDISRICFELTERQPMTNFSAAVKEIETLGKICHGVKLDDFGTGFGGFGYLHKLGIKCIKIDKMFIDTIGTDDLKRGVLNSIIAFGRETNMEMIAEGVETQQQLDYLSAKGVHLVQGYFYAQPLSLADLLLRYPILKPHD</sequence>
<organism evidence="3 4">
    <name type="scientific">Shewanella submarina</name>
    <dbReference type="NCBI Taxonomy" id="2016376"/>
    <lineage>
        <taxon>Bacteria</taxon>
        <taxon>Pseudomonadati</taxon>
        <taxon>Pseudomonadota</taxon>
        <taxon>Gammaproteobacteria</taxon>
        <taxon>Alteromonadales</taxon>
        <taxon>Shewanellaceae</taxon>
        <taxon>Shewanella</taxon>
    </lineage>
</organism>
<keyword evidence="4" id="KW-1185">Reference proteome</keyword>
<dbReference type="Gene3D" id="3.20.20.450">
    <property type="entry name" value="EAL domain"/>
    <property type="match status" value="1"/>
</dbReference>
<protein>
    <submittedName>
        <fullName evidence="3">EAL domain-containing protein</fullName>
    </submittedName>
</protein>
<keyword evidence="1" id="KW-0472">Membrane</keyword>
<dbReference type="SUPFAM" id="SSF141868">
    <property type="entry name" value="EAL domain-like"/>
    <property type="match status" value="1"/>
</dbReference>
<accession>A0ABV7GA23</accession>
<dbReference type="PROSITE" id="PS50883">
    <property type="entry name" value="EAL"/>
    <property type="match status" value="1"/>
</dbReference>
<dbReference type="CDD" id="cd01948">
    <property type="entry name" value="EAL"/>
    <property type="match status" value="1"/>
</dbReference>
<keyword evidence="1" id="KW-0812">Transmembrane</keyword>
<dbReference type="Proteomes" id="UP001595621">
    <property type="component" value="Unassembled WGS sequence"/>
</dbReference>
<evidence type="ECO:0000256" key="1">
    <source>
        <dbReference type="SAM" id="Phobius"/>
    </source>
</evidence>
<dbReference type="Pfam" id="PF00563">
    <property type="entry name" value="EAL"/>
    <property type="match status" value="1"/>
</dbReference>
<comment type="caution">
    <text evidence="3">The sequence shown here is derived from an EMBL/GenBank/DDBJ whole genome shotgun (WGS) entry which is preliminary data.</text>
</comment>